<dbReference type="EMBL" id="PQFF01000327">
    <property type="protein sequence ID" value="RHZ59862.1"/>
    <property type="molecule type" value="Genomic_DNA"/>
</dbReference>
<reference evidence="2 3" key="1">
    <citation type="submission" date="2018-08" db="EMBL/GenBank/DDBJ databases">
        <title>Genome and evolution of the arbuscular mycorrhizal fungus Diversispora epigaea (formerly Glomus versiforme) and its bacterial endosymbionts.</title>
        <authorList>
            <person name="Sun X."/>
            <person name="Fei Z."/>
            <person name="Harrison M."/>
        </authorList>
    </citation>
    <scope>NUCLEOTIDE SEQUENCE [LARGE SCALE GENOMIC DNA]</scope>
    <source>
        <strain evidence="2 3">IT104</strain>
    </source>
</reference>
<gene>
    <name evidence="2" type="ORF">Glove_360g23</name>
</gene>
<name>A0A397H9X7_9GLOM</name>
<organism evidence="2 3">
    <name type="scientific">Diversispora epigaea</name>
    <dbReference type="NCBI Taxonomy" id="1348612"/>
    <lineage>
        <taxon>Eukaryota</taxon>
        <taxon>Fungi</taxon>
        <taxon>Fungi incertae sedis</taxon>
        <taxon>Mucoromycota</taxon>
        <taxon>Glomeromycotina</taxon>
        <taxon>Glomeromycetes</taxon>
        <taxon>Diversisporales</taxon>
        <taxon>Diversisporaceae</taxon>
        <taxon>Diversispora</taxon>
    </lineage>
</organism>
<dbReference type="OrthoDB" id="2305617at2759"/>
<dbReference type="Proteomes" id="UP000266861">
    <property type="component" value="Unassembled WGS sequence"/>
</dbReference>
<evidence type="ECO:0000313" key="3">
    <source>
        <dbReference type="Proteomes" id="UP000266861"/>
    </source>
</evidence>
<evidence type="ECO:0000256" key="1">
    <source>
        <dbReference type="SAM" id="MobiDB-lite"/>
    </source>
</evidence>
<proteinExistence type="predicted"/>
<accession>A0A397H9X7</accession>
<protein>
    <submittedName>
        <fullName evidence="2">Uncharacterized protein</fullName>
    </submittedName>
</protein>
<feature type="region of interest" description="Disordered" evidence="1">
    <location>
        <begin position="42"/>
        <end position="69"/>
    </location>
</feature>
<evidence type="ECO:0000313" key="2">
    <source>
        <dbReference type="EMBL" id="RHZ59862.1"/>
    </source>
</evidence>
<sequence>MRHHKIGPEQLDQSLETNKAEYNALSSAKNLKIFVNSSGNASAMMAPKKSNKNPDSQQSEKPTKLRPPLCNKINKIWKSEDPYSYANSIGKPNLPDWYPNNTKIEKAEISPEPTPQEIITPEEPKPDSIEVKRKRKTTEIENIACRVMRSELIAPHIHTLWRLVAYETHSNEVELQQALRRLCFSPSQEFFKEVEMGGFDSEFQFRINNDPHNQIFLIDLPFETPVKEAIPIIKDEMEAQDNPVSKFDLYADTPFLPPMKLGPNDKISEYFNVNHPDENYIIIKPSPNPTKEQAKTKLKKVIRVQSSLISISAVIRNCKLWEDEISSLCALTLEERSSSLNEFHFP</sequence>
<comment type="caution">
    <text evidence="2">The sequence shown here is derived from an EMBL/GenBank/DDBJ whole genome shotgun (WGS) entry which is preliminary data.</text>
</comment>
<keyword evidence="3" id="KW-1185">Reference proteome</keyword>
<dbReference type="AlphaFoldDB" id="A0A397H9X7"/>